<reference evidence="1" key="2">
    <citation type="submission" date="2020-11" db="EMBL/GenBank/DDBJ databases">
        <authorList>
            <person name="McCartney M.A."/>
            <person name="Auch B."/>
            <person name="Kono T."/>
            <person name="Mallez S."/>
            <person name="Becker A."/>
            <person name="Gohl D.M."/>
            <person name="Silverstein K.A.T."/>
            <person name="Koren S."/>
            <person name="Bechman K.B."/>
            <person name="Herman A."/>
            <person name="Abrahante J.E."/>
            <person name="Garbe J."/>
        </authorList>
    </citation>
    <scope>NUCLEOTIDE SEQUENCE</scope>
    <source>
        <strain evidence="1">Duluth1</strain>
        <tissue evidence="1">Whole animal</tissue>
    </source>
</reference>
<dbReference type="Proteomes" id="UP000828390">
    <property type="component" value="Unassembled WGS sequence"/>
</dbReference>
<organism evidence="1 2">
    <name type="scientific">Dreissena polymorpha</name>
    <name type="common">Zebra mussel</name>
    <name type="synonym">Mytilus polymorpha</name>
    <dbReference type="NCBI Taxonomy" id="45954"/>
    <lineage>
        <taxon>Eukaryota</taxon>
        <taxon>Metazoa</taxon>
        <taxon>Spiralia</taxon>
        <taxon>Lophotrochozoa</taxon>
        <taxon>Mollusca</taxon>
        <taxon>Bivalvia</taxon>
        <taxon>Autobranchia</taxon>
        <taxon>Heteroconchia</taxon>
        <taxon>Euheterodonta</taxon>
        <taxon>Imparidentia</taxon>
        <taxon>Neoheterodontei</taxon>
        <taxon>Myida</taxon>
        <taxon>Dreissenoidea</taxon>
        <taxon>Dreissenidae</taxon>
        <taxon>Dreissena</taxon>
    </lineage>
</organism>
<name>A0A9D4E9E7_DREPO</name>
<dbReference type="EMBL" id="JAIWYP010000009">
    <property type="protein sequence ID" value="KAH3774092.1"/>
    <property type="molecule type" value="Genomic_DNA"/>
</dbReference>
<evidence type="ECO:0000313" key="2">
    <source>
        <dbReference type="Proteomes" id="UP000828390"/>
    </source>
</evidence>
<dbReference type="AlphaFoldDB" id="A0A9D4E9E7"/>
<accession>A0A9D4E9E7</accession>
<gene>
    <name evidence="1" type="ORF">DPMN_175463</name>
</gene>
<evidence type="ECO:0000313" key="1">
    <source>
        <dbReference type="EMBL" id="KAH3774092.1"/>
    </source>
</evidence>
<protein>
    <submittedName>
        <fullName evidence="1">Uncharacterized protein</fullName>
    </submittedName>
</protein>
<comment type="caution">
    <text evidence="1">The sequence shown here is derived from an EMBL/GenBank/DDBJ whole genome shotgun (WGS) entry which is preliminary data.</text>
</comment>
<proteinExistence type="predicted"/>
<reference evidence="1" key="1">
    <citation type="journal article" date="2019" name="bioRxiv">
        <title>The Genome of the Zebra Mussel, Dreissena polymorpha: A Resource for Invasive Species Research.</title>
        <authorList>
            <person name="McCartney M.A."/>
            <person name="Auch B."/>
            <person name="Kono T."/>
            <person name="Mallez S."/>
            <person name="Zhang Y."/>
            <person name="Obille A."/>
            <person name="Becker A."/>
            <person name="Abrahante J.E."/>
            <person name="Garbe J."/>
            <person name="Badalamenti J.P."/>
            <person name="Herman A."/>
            <person name="Mangelson H."/>
            <person name="Liachko I."/>
            <person name="Sullivan S."/>
            <person name="Sone E.D."/>
            <person name="Koren S."/>
            <person name="Silverstein K.A.T."/>
            <person name="Beckman K.B."/>
            <person name="Gohl D.M."/>
        </authorList>
    </citation>
    <scope>NUCLEOTIDE SEQUENCE</scope>
    <source>
        <strain evidence="1">Duluth1</strain>
        <tissue evidence="1">Whole animal</tissue>
    </source>
</reference>
<sequence>MYRITHYLLEIQGNLYLNPATVSLQRGTFVCFLVPICRRDLYMHSFFLAANRLWKQLPLTQLQRLPGHSVLDQKHSFYLILSFI</sequence>
<keyword evidence="2" id="KW-1185">Reference proteome</keyword>